<sequence>MKRILLALLFTLAALFVYGQINDSGILSLLKARQQLKGLDKQELQLKQDLKLLEKSVSPQSQTLRDATTKQKLDSVVLFGVSSDPSGWEKTSKDEYIYDSEGKWITGIYYNWNNATKVWVNESKDEYKYKANGKWDVAISYKWISATSNWENDAKQAFTYNAGGYATQILFYDWNNDIKEWVNDTKFDLTYNTDNTVKQFLVSSWSTTANDWENSMKYDYTYTNDKLTLVLASMWDTDTSDWTTAMKYEYEYDSGGKITRTTYSVSTGTSWMAMTKYEYTYDTNNRIATETRSDWNIVTQWTYAEMYEYKYDANGNNTEYYTYKWENGQWAKQTKELTTFDLNYTYADLILPSGYSVFFSPYTLATVSGGMNKPLQDIEYAWNTGTTNWDNKSKTIYYYSAGPGTGVVEQKADDASAITIYPNPVANAFNLNTTESNVQISIFDLSGSLLLSKQISGSDPVDVSFLSEGIYMAKIVTEKATVTRKFVKR</sequence>
<dbReference type="EMBL" id="FQTV01000001">
    <property type="protein sequence ID" value="SHE30575.1"/>
    <property type="molecule type" value="Genomic_DNA"/>
</dbReference>
<organism evidence="3 4">
    <name type="scientific">Bacteroides luti</name>
    <dbReference type="NCBI Taxonomy" id="1297750"/>
    <lineage>
        <taxon>Bacteria</taxon>
        <taxon>Pseudomonadati</taxon>
        <taxon>Bacteroidota</taxon>
        <taxon>Bacteroidia</taxon>
        <taxon>Bacteroidales</taxon>
        <taxon>Bacteroidaceae</taxon>
        <taxon>Bacteroides</taxon>
    </lineage>
</organism>
<gene>
    <name evidence="3" type="ORF">SAMN05444405_10178</name>
</gene>
<evidence type="ECO:0000313" key="4">
    <source>
        <dbReference type="Proteomes" id="UP000184509"/>
    </source>
</evidence>
<accession>A0A1M4SEI5</accession>
<dbReference type="NCBIfam" id="TIGR04183">
    <property type="entry name" value="Por_Secre_tail"/>
    <property type="match status" value="1"/>
</dbReference>
<feature type="domain" description="Secretion system C-terminal sorting" evidence="2">
    <location>
        <begin position="420"/>
        <end position="487"/>
    </location>
</feature>
<dbReference type="OrthoDB" id="1028854at2"/>
<reference evidence="3 4" key="1">
    <citation type="submission" date="2016-11" db="EMBL/GenBank/DDBJ databases">
        <authorList>
            <person name="Jaros S."/>
            <person name="Januszkiewicz K."/>
            <person name="Wedrychowicz H."/>
        </authorList>
    </citation>
    <scope>NUCLEOTIDE SEQUENCE [LARGE SCALE GENOMIC DNA]</scope>
    <source>
        <strain evidence="3 4">DSM 26991</strain>
    </source>
</reference>
<dbReference type="RefSeq" id="WP_073398544.1">
    <property type="nucleotide sequence ID" value="NZ_FQTV01000001.1"/>
</dbReference>
<evidence type="ECO:0000256" key="1">
    <source>
        <dbReference type="SAM" id="Coils"/>
    </source>
</evidence>
<evidence type="ECO:0000259" key="2">
    <source>
        <dbReference type="Pfam" id="PF18962"/>
    </source>
</evidence>
<protein>
    <submittedName>
        <fullName evidence="3">Por secretion system C-terminal sorting domain-containing protein</fullName>
    </submittedName>
</protein>
<dbReference type="AlphaFoldDB" id="A0A1M4SEI5"/>
<feature type="coiled-coil region" evidence="1">
    <location>
        <begin position="29"/>
        <end position="56"/>
    </location>
</feature>
<dbReference type="InterPro" id="IPR026444">
    <property type="entry name" value="Secre_tail"/>
</dbReference>
<dbReference type="STRING" id="1297750.SAMN05444405_10178"/>
<keyword evidence="4" id="KW-1185">Reference proteome</keyword>
<name>A0A1M4SEI5_9BACE</name>
<dbReference type="Pfam" id="PF18962">
    <property type="entry name" value="Por_Secre_tail"/>
    <property type="match status" value="1"/>
</dbReference>
<dbReference type="Gene3D" id="2.40.128.720">
    <property type="match status" value="4"/>
</dbReference>
<keyword evidence="1" id="KW-0175">Coiled coil</keyword>
<proteinExistence type="predicted"/>
<evidence type="ECO:0000313" key="3">
    <source>
        <dbReference type="EMBL" id="SHE30575.1"/>
    </source>
</evidence>
<dbReference type="Proteomes" id="UP000184509">
    <property type="component" value="Unassembled WGS sequence"/>
</dbReference>